<protein>
    <submittedName>
        <fullName evidence="2">Uncharacterized protein</fullName>
    </submittedName>
</protein>
<sequence>MPEHGGPKKTGHRSQKEDYELGGHEREAFEEGMFVNVSLPGRPNDQWQQGGRQQQQRKRHHPSAWNDPQQMAERDGG</sequence>
<evidence type="ECO:0000256" key="1">
    <source>
        <dbReference type="SAM" id="MobiDB-lite"/>
    </source>
</evidence>
<dbReference type="HOGENOM" id="CLU_2639507_0_0_1"/>
<reference evidence="3" key="2">
    <citation type="submission" date="2015-01" db="EMBL/GenBank/DDBJ databases">
        <title>Evolutionary Origins and Diversification of the Mycorrhizal Mutualists.</title>
        <authorList>
            <consortium name="DOE Joint Genome Institute"/>
            <consortium name="Mycorrhizal Genomics Consortium"/>
            <person name="Kohler A."/>
            <person name="Kuo A."/>
            <person name="Nagy L.G."/>
            <person name="Floudas D."/>
            <person name="Copeland A."/>
            <person name="Barry K.W."/>
            <person name="Cichocki N."/>
            <person name="Veneault-Fourrey C."/>
            <person name="LaButti K."/>
            <person name="Lindquist E.A."/>
            <person name="Lipzen A."/>
            <person name="Lundell T."/>
            <person name="Morin E."/>
            <person name="Murat C."/>
            <person name="Riley R."/>
            <person name="Ohm R."/>
            <person name="Sun H."/>
            <person name="Tunlid A."/>
            <person name="Henrissat B."/>
            <person name="Grigoriev I.V."/>
            <person name="Hibbett D.S."/>
            <person name="Martin F."/>
        </authorList>
    </citation>
    <scope>NUCLEOTIDE SEQUENCE [LARGE SCALE GENOMIC DNA]</scope>
    <source>
        <strain evidence="3">Foug A</strain>
    </source>
</reference>
<dbReference type="EMBL" id="KN822004">
    <property type="protein sequence ID" value="KIM70855.1"/>
    <property type="molecule type" value="Genomic_DNA"/>
</dbReference>
<dbReference type="AlphaFoldDB" id="A0A0C3EDU6"/>
<organism evidence="2 3">
    <name type="scientific">Scleroderma citrinum Foug A</name>
    <dbReference type="NCBI Taxonomy" id="1036808"/>
    <lineage>
        <taxon>Eukaryota</taxon>
        <taxon>Fungi</taxon>
        <taxon>Dikarya</taxon>
        <taxon>Basidiomycota</taxon>
        <taxon>Agaricomycotina</taxon>
        <taxon>Agaricomycetes</taxon>
        <taxon>Agaricomycetidae</taxon>
        <taxon>Boletales</taxon>
        <taxon>Sclerodermatineae</taxon>
        <taxon>Sclerodermataceae</taxon>
        <taxon>Scleroderma</taxon>
    </lineage>
</organism>
<proteinExistence type="predicted"/>
<accession>A0A0C3EDU6</accession>
<dbReference type="Proteomes" id="UP000053989">
    <property type="component" value="Unassembled WGS sequence"/>
</dbReference>
<name>A0A0C3EDU6_9AGAM</name>
<dbReference type="InParanoid" id="A0A0C3EDU6"/>
<evidence type="ECO:0000313" key="2">
    <source>
        <dbReference type="EMBL" id="KIM70855.1"/>
    </source>
</evidence>
<keyword evidence="3" id="KW-1185">Reference proteome</keyword>
<reference evidence="2 3" key="1">
    <citation type="submission" date="2014-04" db="EMBL/GenBank/DDBJ databases">
        <authorList>
            <consortium name="DOE Joint Genome Institute"/>
            <person name="Kuo A."/>
            <person name="Kohler A."/>
            <person name="Nagy L.G."/>
            <person name="Floudas D."/>
            <person name="Copeland A."/>
            <person name="Barry K.W."/>
            <person name="Cichocki N."/>
            <person name="Veneault-Fourrey C."/>
            <person name="LaButti K."/>
            <person name="Lindquist E.A."/>
            <person name="Lipzen A."/>
            <person name="Lundell T."/>
            <person name="Morin E."/>
            <person name="Murat C."/>
            <person name="Sun H."/>
            <person name="Tunlid A."/>
            <person name="Henrissat B."/>
            <person name="Grigoriev I.V."/>
            <person name="Hibbett D.S."/>
            <person name="Martin F."/>
            <person name="Nordberg H.P."/>
            <person name="Cantor M.N."/>
            <person name="Hua S.X."/>
        </authorList>
    </citation>
    <scope>NUCLEOTIDE SEQUENCE [LARGE SCALE GENOMIC DNA]</scope>
    <source>
        <strain evidence="2 3">Foug A</strain>
    </source>
</reference>
<evidence type="ECO:0000313" key="3">
    <source>
        <dbReference type="Proteomes" id="UP000053989"/>
    </source>
</evidence>
<feature type="region of interest" description="Disordered" evidence="1">
    <location>
        <begin position="1"/>
        <end position="77"/>
    </location>
</feature>
<feature type="compositionally biased region" description="Basic and acidic residues" evidence="1">
    <location>
        <begin position="14"/>
        <end position="29"/>
    </location>
</feature>
<gene>
    <name evidence="2" type="ORF">SCLCIDRAFT_1207037</name>
</gene>